<evidence type="ECO:0000313" key="3">
    <source>
        <dbReference type="Proteomes" id="UP001152795"/>
    </source>
</evidence>
<feature type="compositionally biased region" description="Basic and acidic residues" evidence="1">
    <location>
        <begin position="81"/>
        <end position="91"/>
    </location>
</feature>
<comment type="caution">
    <text evidence="2">The sequence shown here is derived from an EMBL/GenBank/DDBJ whole genome shotgun (WGS) entry which is preliminary data.</text>
</comment>
<feature type="compositionally biased region" description="Basic and acidic residues" evidence="1">
    <location>
        <begin position="47"/>
        <end position="61"/>
    </location>
</feature>
<name>A0A7D9E203_PARCT</name>
<keyword evidence="3" id="KW-1185">Reference proteome</keyword>
<dbReference type="OrthoDB" id="5955834at2759"/>
<evidence type="ECO:0000313" key="2">
    <source>
        <dbReference type="EMBL" id="CAB3999140.1"/>
    </source>
</evidence>
<dbReference type="AlphaFoldDB" id="A0A7D9E203"/>
<proteinExistence type="predicted"/>
<reference evidence="2" key="1">
    <citation type="submission" date="2020-04" db="EMBL/GenBank/DDBJ databases">
        <authorList>
            <person name="Alioto T."/>
            <person name="Alioto T."/>
            <person name="Gomez Garrido J."/>
        </authorList>
    </citation>
    <scope>NUCLEOTIDE SEQUENCE</scope>
    <source>
        <strain evidence="2">A484AB</strain>
    </source>
</reference>
<accession>A0A7D9E203</accession>
<protein>
    <submittedName>
        <fullName evidence="2">Uncharacterized protein</fullName>
    </submittedName>
</protein>
<evidence type="ECO:0000256" key="1">
    <source>
        <dbReference type="SAM" id="MobiDB-lite"/>
    </source>
</evidence>
<dbReference type="EMBL" id="CACRXK020003524">
    <property type="protein sequence ID" value="CAB3999140.1"/>
    <property type="molecule type" value="Genomic_DNA"/>
</dbReference>
<feature type="region of interest" description="Disordered" evidence="1">
    <location>
        <begin position="47"/>
        <end position="91"/>
    </location>
</feature>
<organism evidence="2 3">
    <name type="scientific">Paramuricea clavata</name>
    <name type="common">Red gorgonian</name>
    <name type="synonym">Violescent sea-whip</name>
    <dbReference type="NCBI Taxonomy" id="317549"/>
    <lineage>
        <taxon>Eukaryota</taxon>
        <taxon>Metazoa</taxon>
        <taxon>Cnidaria</taxon>
        <taxon>Anthozoa</taxon>
        <taxon>Octocorallia</taxon>
        <taxon>Malacalcyonacea</taxon>
        <taxon>Plexauridae</taxon>
        <taxon>Paramuricea</taxon>
    </lineage>
</organism>
<gene>
    <name evidence="2" type="ORF">PACLA_8A045634</name>
</gene>
<sequence length="450" mass="50724">MGNKRNGRASSNKAVSHIRFPLGELASRRKELKEKYLAQNSKLKDLQKDVQKRSKKIERQQESISLLDTKEQSMSHRKRKLENEKAKEPRKISGFDERSNKHAVAVVKKPTVTSVMIQLDGKTSAALAGMWVTLINESTTEQLMACVETSPKMQSKVIPGISVNLDNVHDFATTFCKANIGEFEEQVNGSYRDFCSYITTLAELYILVDQALGSESFFQHFVSLPYHFRVAIGADGAPFGKDDEATAWLVSFLNVGKHIQSEKDNFLICGANCSETHEDVNNDNKAIPNGTLGGDPSCTWHPWDYEERVKVAKKVAAKKEQLFKTNVSSKTKRNKLLNFIKEQGSRQEYEPVLGKLIDCGFAKPLHNSNNAWGYLHNLMLEIALSKSNITPNCKEIDQLPANSTLVIYLTILEETVRVPQLVKKIKTWFGEGRKTSFAYRFTGKEKKLLS</sequence>
<dbReference type="Proteomes" id="UP001152795">
    <property type="component" value="Unassembled WGS sequence"/>
</dbReference>